<dbReference type="GO" id="GO:0006631">
    <property type="term" value="P:fatty acid metabolic process"/>
    <property type="evidence" value="ECO:0007669"/>
    <property type="project" value="TreeGrafter"/>
</dbReference>
<dbReference type="SUPFAM" id="SSF56801">
    <property type="entry name" value="Acetyl-CoA synthetase-like"/>
    <property type="match status" value="1"/>
</dbReference>
<dbReference type="Gene3D" id="3.30.300.30">
    <property type="match status" value="1"/>
</dbReference>
<dbReference type="AlphaFoldDB" id="A0A9X1YJ38"/>
<evidence type="ECO:0000259" key="1">
    <source>
        <dbReference type="Pfam" id="PF00501"/>
    </source>
</evidence>
<name>A0A9X1YJ38_9BURK</name>
<organism evidence="3 4">
    <name type="scientific">Scleromatobacter humisilvae</name>
    <dbReference type="NCBI Taxonomy" id="2897159"/>
    <lineage>
        <taxon>Bacteria</taxon>
        <taxon>Pseudomonadati</taxon>
        <taxon>Pseudomonadota</taxon>
        <taxon>Betaproteobacteria</taxon>
        <taxon>Burkholderiales</taxon>
        <taxon>Sphaerotilaceae</taxon>
        <taxon>Scleromatobacter</taxon>
    </lineage>
</organism>
<feature type="domain" description="AMP-binding enzyme C-terminal" evidence="2">
    <location>
        <begin position="416"/>
        <end position="492"/>
    </location>
</feature>
<evidence type="ECO:0000259" key="2">
    <source>
        <dbReference type="Pfam" id="PF13193"/>
    </source>
</evidence>
<dbReference type="InterPro" id="IPR042099">
    <property type="entry name" value="ANL_N_sf"/>
</dbReference>
<dbReference type="InterPro" id="IPR045851">
    <property type="entry name" value="AMP-bd_C_sf"/>
</dbReference>
<dbReference type="GO" id="GO:0031956">
    <property type="term" value="F:medium-chain fatty acid-CoA ligase activity"/>
    <property type="evidence" value="ECO:0007669"/>
    <property type="project" value="TreeGrafter"/>
</dbReference>
<sequence length="504" mass="54342">MPESSSSLRDRLDAVFALMPEALAVESRTGRASWGQLASAGDEIDRALVAAGVEGDAPIGWVARNRVASVAAFSSLVRHGRMVVPLRPNLAPETFCDELRAQRLQAVIADADDWRVPGAVAAAREAGSAGFVVTGETSLTVAPVEGLDKVGSPPHRAPMPGYVLERLTSGTTGAPKRIPVLENVLVPSLRSGEQRKGERDVEDALALKTSPALLFKPFSHAGGLFGLMLALYQARPIVLFEKFVAEDWADAVRRYRPKSASLVPAMIRMIMDANVEPEWLKSLRAIRSGTAPLDPQMQVEFEERYGVPILVDYGAAEFIGGIAGWTLADHQAFSKTKRQSVGRPRADVFLRVVSQESGEPLESGQIGILHIKCDRFGPDWIRTNDLALIDADGFLFLHGRADDAINRGGFKILPDEVAAVLRRYPGVADAAVVGAPDARLGQVPVAAIEMKSDVQAPDAAALEVFMRKHLAAYMIPTRFVMLPALPRTASMKVSRPDLKALLGV</sequence>
<dbReference type="Pfam" id="PF13193">
    <property type="entry name" value="AMP-binding_C"/>
    <property type="match status" value="1"/>
</dbReference>
<gene>
    <name evidence="3" type="ORF">LPC04_08145</name>
</gene>
<dbReference type="Gene3D" id="3.40.50.12780">
    <property type="entry name" value="N-terminal domain of ligase-like"/>
    <property type="match status" value="1"/>
</dbReference>
<dbReference type="RefSeq" id="WP_275681674.1">
    <property type="nucleotide sequence ID" value="NZ_JAJLJH010000001.1"/>
</dbReference>
<evidence type="ECO:0000313" key="4">
    <source>
        <dbReference type="Proteomes" id="UP001139353"/>
    </source>
</evidence>
<dbReference type="EMBL" id="JAJLJH010000001">
    <property type="protein sequence ID" value="MCK9685678.1"/>
    <property type="molecule type" value="Genomic_DNA"/>
</dbReference>
<comment type="caution">
    <text evidence="3">The sequence shown here is derived from an EMBL/GenBank/DDBJ whole genome shotgun (WGS) entry which is preliminary data.</text>
</comment>
<dbReference type="Pfam" id="PF00501">
    <property type="entry name" value="AMP-binding"/>
    <property type="match status" value="1"/>
</dbReference>
<dbReference type="Proteomes" id="UP001139353">
    <property type="component" value="Unassembled WGS sequence"/>
</dbReference>
<dbReference type="InterPro" id="IPR000873">
    <property type="entry name" value="AMP-dep_synth/lig_dom"/>
</dbReference>
<dbReference type="PANTHER" id="PTHR43201">
    <property type="entry name" value="ACYL-COA SYNTHETASE"/>
    <property type="match status" value="1"/>
</dbReference>
<feature type="domain" description="AMP-dependent synthetase/ligase" evidence="1">
    <location>
        <begin position="19"/>
        <end position="372"/>
    </location>
</feature>
<dbReference type="CDD" id="cd04433">
    <property type="entry name" value="AFD_class_I"/>
    <property type="match status" value="1"/>
</dbReference>
<accession>A0A9X1YJ38</accession>
<dbReference type="InterPro" id="IPR025110">
    <property type="entry name" value="AMP-bd_C"/>
</dbReference>
<proteinExistence type="predicted"/>
<protein>
    <submittedName>
        <fullName evidence="3">Fatty acid--CoA ligase family protein</fullName>
    </submittedName>
</protein>
<keyword evidence="3" id="KW-0436">Ligase</keyword>
<keyword evidence="4" id="KW-1185">Reference proteome</keyword>
<dbReference type="PANTHER" id="PTHR43201:SF32">
    <property type="entry name" value="2-SUCCINYLBENZOATE--COA LIGASE, CHLOROPLASTIC_PEROXISOMAL"/>
    <property type="match status" value="1"/>
</dbReference>
<reference evidence="3" key="1">
    <citation type="submission" date="2021-11" db="EMBL/GenBank/DDBJ databases">
        <title>BS-T2-15 a new species belonging to the Comamonadaceae family isolated from the soil of a French oak forest.</title>
        <authorList>
            <person name="Mieszkin S."/>
            <person name="Alain K."/>
        </authorList>
    </citation>
    <scope>NUCLEOTIDE SEQUENCE</scope>
    <source>
        <strain evidence="3">BS-T2-15</strain>
    </source>
</reference>
<evidence type="ECO:0000313" key="3">
    <source>
        <dbReference type="EMBL" id="MCK9685678.1"/>
    </source>
</evidence>